<dbReference type="RefSeq" id="WP_034494702.1">
    <property type="nucleotide sequence ID" value="NZ_JMPI01000023.1"/>
</dbReference>
<organism evidence="1 2">
    <name type="scientific">Buttiauxella agrestis ATCC 33320</name>
    <dbReference type="NCBI Taxonomy" id="1006004"/>
    <lineage>
        <taxon>Bacteria</taxon>
        <taxon>Pseudomonadati</taxon>
        <taxon>Pseudomonadota</taxon>
        <taxon>Gammaproteobacteria</taxon>
        <taxon>Enterobacterales</taxon>
        <taxon>Enterobacteriaceae</taxon>
        <taxon>Buttiauxella</taxon>
    </lineage>
</organism>
<dbReference type="EMBL" id="JMPI01000023">
    <property type="protein sequence ID" value="KFC82330.1"/>
    <property type="molecule type" value="Genomic_DNA"/>
</dbReference>
<reference evidence="1 2" key="1">
    <citation type="submission" date="2014-05" db="EMBL/GenBank/DDBJ databases">
        <title>ATOL: Assembling a taxonomically balanced genome-scale reconstruction of the evolutionary history of the Enterobacteriaceae.</title>
        <authorList>
            <person name="Plunkett G.III."/>
            <person name="Neeno-Eckwall E.C."/>
            <person name="Glasner J.D."/>
            <person name="Perna N.T."/>
        </authorList>
    </citation>
    <scope>NUCLEOTIDE SEQUENCE [LARGE SCALE GENOMIC DNA]</scope>
    <source>
        <strain evidence="1 2">ATCC 33320</strain>
    </source>
</reference>
<accession>A0A085GF35</accession>
<name>A0A085GF35_9ENTR</name>
<keyword evidence="2" id="KW-1185">Reference proteome</keyword>
<evidence type="ECO:0000313" key="1">
    <source>
        <dbReference type="EMBL" id="KFC82330.1"/>
    </source>
</evidence>
<gene>
    <name evidence="1" type="ORF">GBAG_1516</name>
</gene>
<dbReference type="AlphaFoldDB" id="A0A085GF35"/>
<proteinExistence type="predicted"/>
<dbReference type="eggNOG" id="ENOG5032TNC">
    <property type="taxonomic scope" value="Bacteria"/>
</dbReference>
<comment type="caution">
    <text evidence="1">The sequence shown here is derived from an EMBL/GenBank/DDBJ whole genome shotgun (WGS) entry which is preliminary data.</text>
</comment>
<dbReference type="OrthoDB" id="6566089at2"/>
<evidence type="ECO:0000313" key="2">
    <source>
        <dbReference type="Proteomes" id="UP000028653"/>
    </source>
</evidence>
<dbReference type="Proteomes" id="UP000028653">
    <property type="component" value="Unassembled WGS sequence"/>
</dbReference>
<protein>
    <submittedName>
        <fullName evidence="1">Putative periplasmic protein</fullName>
    </submittedName>
</protein>
<sequence>MFQLKPGMLAMIIGSRTAAGRVNVGKSVELFGLCEPGESFVNPVTGVVTQLPHDANHPLWLVTGNVVAFDGREGYTFVRAEYLLPLDKSLLPEVDETLAVH</sequence>